<sequence>MSAEHWDSLYSHPNHVFGYKPNDYLKEHARMLKPGSRVLCLGDGEGRNGVWLAERGHDVVSLDVSRVGLDKAEALAAEKGVSIETWHVDLADWVEHPDPERPWDAVVAIFVHLPPPLRRRVAEVATRQSRPGATLILEAYTPAQLALGTGGPKNPELLMTRSDVQADWQGWHLEVRLVERRIFEGMGHQGLSSVVQALGQRLG</sequence>
<dbReference type="Pfam" id="PF13649">
    <property type="entry name" value="Methyltransf_25"/>
    <property type="match status" value="1"/>
</dbReference>
<dbReference type="InterPro" id="IPR029063">
    <property type="entry name" value="SAM-dependent_MTases_sf"/>
</dbReference>
<keyword evidence="1" id="KW-0808">Transferase</keyword>
<evidence type="ECO:0000259" key="2">
    <source>
        <dbReference type="Pfam" id="PF13649"/>
    </source>
</evidence>
<keyword evidence="3" id="KW-0489">Methyltransferase</keyword>
<dbReference type="AlphaFoldDB" id="A0A921JRV5"/>
<name>A0A921JRV5_9ACTN</name>
<evidence type="ECO:0000313" key="4">
    <source>
        <dbReference type="Proteomes" id="UP000712713"/>
    </source>
</evidence>
<protein>
    <submittedName>
        <fullName evidence="3">Class I SAM-dependent methyltransferase</fullName>
    </submittedName>
</protein>
<feature type="domain" description="Methyltransferase" evidence="2">
    <location>
        <begin position="38"/>
        <end position="132"/>
    </location>
</feature>
<reference evidence="3" key="2">
    <citation type="submission" date="2021-09" db="EMBL/GenBank/DDBJ databases">
        <authorList>
            <person name="Gilroy R."/>
        </authorList>
    </citation>
    <scope>NUCLEOTIDE SEQUENCE</scope>
    <source>
        <strain evidence="3">ChiGjej3B3-7470</strain>
    </source>
</reference>
<dbReference type="EMBL" id="DYZF01000289">
    <property type="protein sequence ID" value="HJE52581.1"/>
    <property type="molecule type" value="Genomic_DNA"/>
</dbReference>
<dbReference type="InterPro" id="IPR041698">
    <property type="entry name" value="Methyltransf_25"/>
</dbReference>
<dbReference type="Proteomes" id="UP000712713">
    <property type="component" value="Unassembled WGS sequence"/>
</dbReference>
<comment type="caution">
    <text evidence="3">The sequence shown here is derived from an EMBL/GenBank/DDBJ whole genome shotgun (WGS) entry which is preliminary data.</text>
</comment>
<dbReference type="CDD" id="cd02440">
    <property type="entry name" value="AdoMet_MTases"/>
    <property type="match status" value="1"/>
</dbReference>
<gene>
    <name evidence="3" type="ORF">K8V15_11510</name>
</gene>
<dbReference type="PANTHER" id="PTHR43861">
    <property type="entry name" value="TRANS-ACONITATE 2-METHYLTRANSFERASE-RELATED"/>
    <property type="match status" value="1"/>
</dbReference>
<evidence type="ECO:0000256" key="1">
    <source>
        <dbReference type="ARBA" id="ARBA00022679"/>
    </source>
</evidence>
<reference evidence="3" key="1">
    <citation type="journal article" date="2021" name="PeerJ">
        <title>Extensive microbial diversity within the chicken gut microbiome revealed by metagenomics and culture.</title>
        <authorList>
            <person name="Gilroy R."/>
            <person name="Ravi A."/>
            <person name="Getino M."/>
            <person name="Pursley I."/>
            <person name="Horton D.L."/>
            <person name="Alikhan N.F."/>
            <person name="Baker D."/>
            <person name="Gharbi K."/>
            <person name="Hall N."/>
            <person name="Watson M."/>
            <person name="Adriaenssens E.M."/>
            <person name="Foster-Nyarko E."/>
            <person name="Jarju S."/>
            <person name="Secka A."/>
            <person name="Antonio M."/>
            <person name="Oren A."/>
            <person name="Chaudhuri R.R."/>
            <person name="La Ragione R."/>
            <person name="Hildebrand F."/>
            <person name="Pallen M.J."/>
        </authorList>
    </citation>
    <scope>NUCLEOTIDE SEQUENCE</scope>
    <source>
        <strain evidence="3">ChiGjej3B3-7470</strain>
    </source>
</reference>
<organism evidence="3 4">
    <name type="scientific">Tessaracoccus flavescens</name>
    <dbReference type="NCBI Taxonomy" id="399497"/>
    <lineage>
        <taxon>Bacteria</taxon>
        <taxon>Bacillati</taxon>
        <taxon>Actinomycetota</taxon>
        <taxon>Actinomycetes</taxon>
        <taxon>Propionibacteriales</taxon>
        <taxon>Propionibacteriaceae</taxon>
        <taxon>Tessaracoccus</taxon>
    </lineage>
</organism>
<dbReference type="GO" id="GO:0032259">
    <property type="term" value="P:methylation"/>
    <property type="evidence" value="ECO:0007669"/>
    <property type="project" value="UniProtKB-KW"/>
</dbReference>
<accession>A0A921JRV5</accession>
<dbReference type="GO" id="GO:0008168">
    <property type="term" value="F:methyltransferase activity"/>
    <property type="evidence" value="ECO:0007669"/>
    <property type="project" value="UniProtKB-KW"/>
</dbReference>
<dbReference type="PANTHER" id="PTHR43861:SF3">
    <property type="entry name" value="PUTATIVE (AFU_ORTHOLOGUE AFUA_2G14390)-RELATED"/>
    <property type="match status" value="1"/>
</dbReference>
<dbReference type="Gene3D" id="3.40.50.150">
    <property type="entry name" value="Vaccinia Virus protein VP39"/>
    <property type="match status" value="1"/>
</dbReference>
<evidence type="ECO:0000313" key="3">
    <source>
        <dbReference type="EMBL" id="HJE52581.1"/>
    </source>
</evidence>
<dbReference type="SUPFAM" id="SSF53335">
    <property type="entry name" value="S-adenosyl-L-methionine-dependent methyltransferases"/>
    <property type="match status" value="1"/>
</dbReference>
<proteinExistence type="predicted"/>